<dbReference type="EMBL" id="SWKU01000012">
    <property type="protein sequence ID" value="KAF3001776.1"/>
    <property type="molecule type" value="Genomic_DNA"/>
</dbReference>
<dbReference type="Pfam" id="PF00583">
    <property type="entry name" value="Acetyltransf_1"/>
    <property type="match status" value="1"/>
</dbReference>
<proteinExistence type="predicted"/>
<gene>
    <name evidence="4" type="ORF">E8E13_001159</name>
</gene>
<keyword evidence="1" id="KW-0808">Transferase</keyword>
<keyword evidence="2" id="KW-0012">Acyltransferase</keyword>
<protein>
    <recommendedName>
        <fullName evidence="3">N-acetyltransferase domain-containing protein</fullName>
    </recommendedName>
</protein>
<dbReference type="OrthoDB" id="41532at2759"/>
<organism evidence="4 5">
    <name type="scientific">Curvularia kusanoi</name>
    <name type="common">Cochliobolus kusanoi</name>
    <dbReference type="NCBI Taxonomy" id="90978"/>
    <lineage>
        <taxon>Eukaryota</taxon>
        <taxon>Fungi</taxon>
        <taxon>Dikarya</taxon>
        <taxon>Ascomycota</taxon>
        <taxon>Pezizomycotina</taxon>
        <taxon>Dothideomycetes</taxon>
        <taxon>Pleosporomycetidae</taxon>
        <taxon>Pleosporales</taxon>
        <taxon>Pleosporineae</taxon>
        <taxon>Pleosporaceae</taxon>
        <taxon>Curvularia</taxon>
    </lineage>
</organism>
<dbReference type="PROSITE" id="PS51186">
    <property type="entry name" value="GNAT"/>
    <property type="match status" value="1"/>
</dbReference>
<dbReference type="Gene3D" id="3.40.630.30">
    <property type="match status" value="1"/>
</dbReference>
<dbReference type="Proteomes" id="UP000801428">
    <property type="component" value="Unassembled WGS sequence"/>
</dbReference>
<feature type="domain" description="N-acetyltransferase" evidence="3">
    <location>
        <begin position="7"/>
        <end position="167"/>
    </location>
</feature>
<evidence type="ECO:0000259" key="3">
    <source>
        <dbReference type="PROSITE" id="PS51186"/>
    </source>
</evidence>
<dbReference type="SUPFAM" id="SSF55729">
    <property type="entry name" value="Acyl-CoA N-acyltransferases (Nat)"/>
    <property type="match status" value="1"/>
</dbReference>
<dbReference type="InterPro" id="IPR050832">
    <property type="entry name" value="Bact_Acetyltransf"/>
</dbReference>
<evidence type="ECO:0000256" key="1">
    <source>
        <dbReference type="ARBA" id="ARBA00022679"/>
    </source>
</evidence>
<dbReference type="InterPro" id="IPR016181">
    <property type="entry name" value="Acyl_CoA_acyltransferase"/>
</dbReference>
<dbReference type="AlphaFoldDB" id="A0A9P4W829"/>
<evidence type="ECO:0000313" key="5">
    <source>
        <dbReference type="Proteomes" id="UP000801428"/>
    </source>
</evidence>
<dbReference type="PANTHER" id="PTHR43877">
    <property type="entry name" value="AMINOALKYLPHOSPHONATE N-ACETYLTRANSFERASE-RELATED-RELATED"/>
    <property type="match status" value="1"/>
</dbReference>
<keyword evidence="5" id="KW-1185">Reference proteome</keyword>
<comment type="caution">
    <text evidence="4">The sequence shown here is derived from an EMBL/GenBank/DDBJ whole genome shotgun (WGS) entry which is preliminary data.</text>
</comment>
<sequence>MLSVSNLTISPLPWTHPDSVQLRAAQRIEVDAIGGGEAGTPPSAADIPVFLVAYYAGVAVGCGGLRPLSPSDRTPNNAAEIKRMFVDAAYRGPMEETDGVCTSIAQVVLARLEQEGLKQDWLVLLLETGRSMTKARRFYERCGYSLRGGFGGYSEADDSVYYEKRLHLV</sequence>
<dbReference type="InterPro" id="IPR000182">
    <property type="entry name" value="GNAT_dom"/>
</dbReference>
<accession>A0A9P4W829</accession>
<dbReference type="GO" id="GO:0016747">
    <property type="term" value="F:acyltransferase activity, transferring groups other than amino-acyl groups"/>
    <property type="evidence" value="ECO:0007669"/>
    <property type="project" value="InterPro"/>
</dbReference>
<dbReference type="PANTHER" id="PTHR43877:SF2">
    <property type="entry name" value="AMINOALKYLPHOSPHONATE N-ACETYLTRANSFERASE-RELATED"/>
    <property type="match status" value="1"/>
</dbReference>
<dbReference type="CDD" id="cd04301">
    <property type="entry name" value="NAT_SF"/>
    <property type="match status" value="1"/>
</dbReference>
<reference evidence="4" key="1">
    <citation type="submission" date="2019-04" db="EMBL/GenBank/DDBJ databases">
        <title>Sequencing of skin fungus with MAO and IRED activity.</title>
        <authorList>
            <person name="Marsaioli A.J."/>
            <person name="Bonatto J.M.C."/>
            <person name="Reis Junior O."/>
        </authorList>
    </citation>
    <scope>NUCLEOTIDE SEQUENCE</scope>
    <source>
        <strain evidence="4">30M1</strain>
    </source>
</reference>
<evidence type="ECO:0000256" key="2">
    <source>
        <dbReference type="ARBA" id="ARBA00023315"/>
    </source>
</evidence>
<evidence type="ECO:0000313" key="4">
    <source>
        <dbReference type="EMBL" id="KAF3001776.1"/>
    </source>
</evidence>
<name>A0A9P4W829_CURKU</name>